<sequence length="78" mass="9121">MGSSATMSNEQLEEMRQEVRELARKYEEERKRRMEEERRRTTLGSNVKELKTQVNTLIKLLCSLQPSSDDDGGEDEED</sequence>
<organism evidence="2 3">
    <name type="scientific">Capsicum annuum</name>
    <name type="common">Capsicum pepper</name>
    <dbReference type="NCBI Taxonomy" id="4072"/>
    <lineage>
        <taxon>Eukaryota</taxon>
        <taxon>Viridiplantae</taxon>
        <taxon>Streptophyta</taxon>
        <taxon>Embryophyta</taxon>
        <taxon>Tracheophyta</taxon>
        <taxon>Spermatophyta</taxon>
        <taxon>Magnoliopsida</taxon>
        <taxon>eudicotyledons</taxon>
        <taxon>Gunneridae</taxon>
        <taxon>Pentapetalae</taxon>
        <taxon>asterids</taxon>
        <taxon>lamiids</taxon>
        <taxon>Solanales</taxon>
        <taxon>Solanaceae</taxon>
        <taxon>Solanoideae</taxon>
        <taxon>Capsiceae</taxon>
        <taxon>Capsicum</taxon>
    </lineage>
</organism>
<evidence type="ECO:0000313" key="3">
    <source>
        <dbReference type="Proteomes" id="UP000222542"/>
    </source>
</evidence>
<proteinExistence type="predicted"/>
<name>A0A2G3AL77_CAPAN</name>
<dbReference type="EMBL" id="AYRZ02000001">
    <property type="protein sequence ID" value="PHT94995.1"/>
    <property type="molecule type" value="Genomic_DNA"/>
</dbReference>
<keyword evidence="1" id="KW-0175">Coiled coil</keyword>
<comment type="caution">
    <text evidence="2">The sequence shown here is derived from an EMBL/GenBank/DDBJ whole genome shotgun (WGS) entry which is preliminary data.</text>
</comment>
<gene>
    <name evidence="2" type="ORF">T459_02877</name>
</gene>
<keyword evidence="3" id="KW-1185">Reference proteome</keyword>
<accession>A0A2G3AL77</accession>
<evidence type="ECO:0000313" key="2">
    <source>
        <dbReference type="EMBL" id="PHT94995.1"/>
    </source>
</evidence>
<dbReference type="Proteomes" id="UP000222542">
    <property type="component" value="Unassembled WGS sequence"/>
</dbReference>
<protein>
    <submittedName>
        <fullName evidence="2">Uncharacterized protein</fullName>
    </submittedName>
</protein>
<dbReference type="AlphaFoldDB" id="A0A2G3AL77"/>
<reference evidence="2 3" key="1">
    <citation type="journal article" date="2014" name="Nat. Genet.">
        <title>Genome sequence of the hot pepper provides insights into the evolution of pungency in Capsicum species.</title>
        <authorList>
            <person name="Kim S."/>
            <person name="Park M."/>
            <person name="Yeom S.I."/>
            <person name="Kim Y.M."/>
            <person name="Lee J.M."/>
            <person name="Lee H.A."/>
            <person name="Seo E."/>
            <person name="Choi J."/>
            <person name="Cheong K."/>
            <person name="Kim K.T."/>
            <person name="Jung K."/>
            <person name="Lee G.W."/>
            <person name="Oh S.K."/>
            <person name="Bae C."/>
            <person name="Kim S.B."/>
            <person name="Lee H.Y."/>
            <person name="Kim S.Y."/>
            <person name="Kim M.S."/>
            <person name="Kang B.C."/>
            <person name="Jo Y.D."/>
            <person name="Yang H.B."/>
            <person name="Jeong H.J."/>
            <person name="Kang W.H."/>
            <person name="Kwon J.K."/>
            <person name="Shin C."/>
            <person name="Lim J.Y."/>
            <person name="Park J.H."/>
            <person name="Huh J.H."/>
            <person name="Kim J.S."/>
            <person name="Kim B.D."/>
            <person name="Cohen O."/>
            <person name="Paran I."/>
            <person name="Suh M.C."/>
            <person name="Lee S.B."/>
            <person name="Kim Y.K."/>
            <person name="Shin Y."/>
            <person name="Noh S.J."/>
            <person name="Park J."/>
            <person name="Seo Y.S."/>
            <person name="Kwon S.Y."/>
            <person name="Kim H.A."/>
            <person name="Park J.M."/>
            <person name="Kim H.J."/>
            <person name="Choi S.B."/>
            <person name="Bosland P.W."/>
            <person name="Reeves G."/>
            <person name="Jo S.H."/>
            <person name="Lee B.W."/>
            <person name="Cho H.T."/>
            <person name="Choi H.S."/>
            <person name="Lee M.S."/>
            <person name="Yu Y."/>
            <person name="Do Choi Y."/>
            <person name="Park B.S."/>
            <person name="van Deynze A."/>
            <person name="Ashrafi H."/>
            <person name="Hill T."/>
            <person name="Kim W.T."/>
            <person name="Pai H.S."/>
            <person name="Ahn H.K."/>
            <person name="Yeam I."/>
            <person name="Giovannoni J.J."/>
            <person name="Rose J.K."/>
            <person name="Sorensen I."/>
            <person name="Lee S.J."/>
            <person name="Kim R.W."/>
            <person name="Choi I.Y."/>
            <person name="Choi B.S."/>
            <person name="Lim J.S."/>
            <person name="Lee Y.H."/>
            <person name="Choi D."/>
        </authorList>
    </citation>
    <scope>NUCLEOTIDE SEQUENCE [LARGE SCALE GENOMIC DNA]</scope>
    <source>
        <strain evidence="3">cv. CM334</strain>
    </source>
</reference>
<evidence type="ECO:0000256" key="1">
    <source>
        <dbReference type="SAM" id="Coils"/>
    </source>
</evidence>
<reference evidence="2 3" key="2">
    <citation type="journal article" date="2017" name="Genome Biol.">
        <title>New reference genome sequences of hot pepper reveal the massive evolution of plant disease-resistance genes by retroduplication.</title>
        <authorList>
            <person name="Kim S."/>
            <person name="Park J."/>
            <person name="Yeom S.I."/>
            <person name="Kim Y.M."/>
            <person name="Seo E."/>
            <person name="Kim K.T."/>
            <person name="Kim M.S."/>
            <person name="Lee J.M."/>
            <person name="Cheong K."/>
            <person name="Shin H.S."/>
            <person name="Kim S.B."/>
            <person name="Han K."/>
            <person name="Lee J."/>
            <person name="Park M."/>
            <person name="Lee H.A."/>
            <person name="Lee H.Y."/>
            <person name="Lee Y."/>
            <person name="Oh S."/>
            <person name="Lee J.H."/>
            <person name="Choi E."/>
            <person name="Choi E."/>
            <person name="Lee S.E."/>
            <person name="Jeon J."/>
            <person name="Kim H."/>
            <person name="Choi G."/>
            <person name="Song H."/>
            <person name="Lee J."/>
            <person name="Lee S.C."/>
            <person name="Kwon J.K."/>
            <person name="Lee H.Y."/>
            <person name="Koo N."/>
            <person name="Hong Y."/>
            <person name="Kim R.W."/>
            <person name="Kang W.H."/>
            <person name="Huh J.H."/>
            <person name="Kang B.C."/>
            <person name="Yang T.J."/>
            <person name="Lee Y.H."/>
            <person name="Bennetzen J.L."/>
            <person name="Choi D."/>
        </authorList>
    </citation>
    <scope>NUCLEOTIDE SEQUENCE [LARGE SCALE GENOMIC DNA]</scope>
    <source>
        <strain evidence="3">cv. CM334</strain>
    </source>
</reference>
<dbReference type="Gramene" id="PHT94995">
    <property type="protein sequence ID" value="PHT94995"/>
    <property type="gene ID" value="T459_02877"/>
</dbReference>
<feature type="coiled-coil region" evidence="1">
    <location>
        <begin position="5"/>
        <end position="39"/>
    </location>
</feature>